<keyword evidence="24" id="KW-0539">Nucleus</keyword>
<dbReference type="Pfam" id="PF23538">
    <property type="entry name" value="Teneurin_ABD"/>
    <property type="match status" value="1"/>
</dbReference>
<evidence type="ECO:0000256" key="35">
    <source>
        <dbReference type="PROSITE-ProRule" id="PRU00076"/>
    </source>
</evidence>
<evidence type="ECO:0000256" key="18">
    <source>
        <dbReference type="ARBA" id="ARBA00023018"/>
    </source>
</evidence>
<dbReference type="GO" id="GO:0043197">
    <property type="term" value="C:dendritic spine"/>
    <property type="evidence" value="ECO:0007669"/>
    <property type="project" value="UniProtKB-SubCell"/>
</dbReference>
<dbReference type="GO" id="GO:0007411">
    <property type="term" value="P:axon guidance"/>
    <property type="evidence" value="ECO:0007669"/>
    <property type="project" value="UniProtKB-ARBA"/>
</dbReference>
<dbReference type="Gene3D" id="2.120.10.30">
    <property type="entry name" value="TolB, C-terminal domain"/>
    <property type="match status" value="2"/>
</dbReference>
<evidence type="ECO:0000256" key="20">
    <source>
        <dbReference type="ARBA" id="ARBA00023136"/>
    </source>
</evidence>
<dbReference type="FunFam" id="2.120.10.30:FF:000003">
    <property type="entry name" value="Teneurin transmembrane protein 2"/>
    <property type="match status" value="1"/>
</dbReference>
<evidence type="ECO:0000256" key="12">
    <source>
        <dbReference type="ARBA" id="ARBA00022692"/>
    </source>
</evidence>
<dbReference type="GO" id="GO:0042734">
    <property type="term" value="C:presynaptic membrane"/>
    <property type="evidence" value="ECO:0007669"/>
    <property type="project" value="UniProtKB-SubCell"/>
</dbReference>
<evidence type="ECO:0000256" key="29">
    <source>
        <dbReference type="ARBA" id="ARBA00057432"/>
    </source>
</evidence>
<evidence type="ECO:0000256" key="25">
    <source>
        <dbReference type="ARBA" id="ARBA00023257"/>
    </source>
</evidence>
<feature type="region of interest" description="Disordered" evidence="36">
    <location>
        <begin position="131"/>
        <end position="150"/>
    </location>
</feature>
<evidence type="ECO:0000256" key="31">
    <source>
        <dbReference type="ARBA" id="ARBA00077041"/>
    </source>
</evidence>
<evidence type="ECO:0000256" key="26">
    <source>
        <dbReference type="ARBA" id="ARBA00023273"/>
    </source>
</evidence>
<dbReference type="Pfam" id="PF24329">
    <property type="entry name" value="FN-plug_TEN1-4"/>
    <property type="match status" value="1"/>
</dbReference>
<dbReference type="Gene3D" id="2.10.25.10">
    <property type="entry name" value="Laminin"/>
    <property type="match status" value="7"/>
</dbReference>
<dbReference type="GO" id="GO:0005794">
    <property type="term" value="C:Golgi apparatus"/>
    <property type="evidence" value="ECO:0007669"/>
    <property type="project" value="UniProtKB-SubCell"/>
</dbReference>
<evidence type="ECO:0000313" key="41">
    <source>
        <dbReference type="Proteomes" id="UP000694701"/>
    </source>
</evidence>
<dbReference type="Pfam" id="PF23093">
    <property type="entry name" value="GBD_Tenm3"/>
    <property type="match status" value="1"/>
</dbReference>
<dbReference type="Gene3D" id="2.60.120.260">
    <property type="entry name" value="Galactose-binding domain-like"/>
    <property type="match status" value="1"/>
</dbReference>
<evidence type="ECO:0000256" key="7">
    <source>
        <dbReference type="ARBA" id="ARBA00009385"/>
    </source>
</evidence>
<dbReference type="FunFam" id="2.60.120.260:FF:000176">
    <property type="entry name" value="Si:ch211-12m10.1"/>
    <property type="match status" value="1"/>
</dbReference>
<dbReference type="Gene3D" id="2.180.10.10">
    <property type="entry name" value="RHS repeat-associated core"/>
    <property type="match status" value="1"/>
</dbReference>
<keyword evidence="14" id="KW-0256">Endoplasmic reticulum</keyword>
<evidence type="ECO:0000256" key="23">
    <source>
        <dbReference type="ARBA" id="ARBA00023180"/>
    </source>
</evidence>
<dbReference type="InterPro" id="IPR057629">
    <property type="entry name" value="Teneurin1-4_GBD"/>
</dbReference>
<keyword evidence="16 37" id="KW-1133">Transmembrane helix</keyword>
<feature type="disulfide bond" evidence="35">
    <location>
        <begin position="520"/>
        <end position="529"/>
    </location>
</feature>
<keyword evidence="25" id="KW-0628">Postsynaptic cell membrane</keyword>
<keyword evidence="17" id="KW-0805">Transcription regulation</keyword>
<feature type="compositionally biased region" description="Polar residues" evidence="36">
    <location>
        <begin position="141"/>
        <end position="150"/>
    </location>
</feature>
<evidence type="ECO:0000256" key="33">
    <source>
        <dbReference type="ARBA" id="ARBA00083964"/>
    </source>
</evidence>
<dbReference type="FunFam" id="2.10.25.10:FF:000021">
    <property type="entry name" value="Teneurin transmembrane protein 2"/>
    <property type="match status" value="1"/>
</dbReference>
<evidence type="ECO:0000256" key="27">
    <source>
        <dbReference type="ARBA" id="ARBA00037805"/>
    </source>
</evidence>
<dbReference type="PANTHER" id="PTHR11219:SF8">
    <property type="entry name" value="TENEURIN-2"/>
    <property type="match status" value="1"/>
</dbReference>
<feature type="region of interest" description="Disordered" evidence="36">
    <location>
        <begin position="157"/>
        <end position="227"/>
    </location>
</feature>
<evidence type="ECO:0000256" key="19">
    <source>
        <dbReference type="ARBA" id="ARBA00023034"/>
    </source>
</evidence>
<evidence type="ECO:0000256" key="1">
    <source>
        <dbReference type="ARBA" id="ARBA00004240"/>
    </source>
</evidence>
<evidence type="ECO:0000256" key="16">
    <source>
        <dbReference type="ARBA" id="ARBA00022989"/>
    </source>
</evidence>
<feature type="compositionally biased region" description="Polar residues" evidence="36">
    <location>
        <begin position="190"/>
        <end position="211"/>
    </location>
</feature>
<keyword evidence="18" id="KW-0770">Synapse</keyword>
<evidence type="ECO:0000256" key="10">
    <source>
        <dbReference type="ARBA" id="ARBA00022536"/>
    </source>
</evidence>
<feature type="transmembrane region" description="Helical" evidence="37">
    <location>
        <begin position="302"/>
        <end position="327"/>
    </location>
</feature>
<dbReference type="CDD" id="cd00054">
    <property type="entry name" value="EGF_CA"/>
    <property type="match status" value="2"/>
</dbReference>
<dbReference type="InterPro" id="IPR008969">
    <property type="entry name" value="CarboxyPept-like_regulatory"/>
</dbReference>
<dbReference type="GO" id="GO:0030426">
    <property type="term" value="C:growth cone"/>
    <property type="evidence" value="ECO:0007669"/>
    <property type="project" value="UniProtKB-SubCell"/>
</dbReference>
<evidence type="ECO:0000256" key="37">
    <source>
        <dbReference type="SAM" id="Phobius"/>
    </source>
</evidence>
<evidence type="ECO:0000313" key="40">
    <source>
        <dbReference type="Ensembl" id="ENSCCRP00020094427.1"/>
    </source>
</evidence>
<dbReference type="InterPro" id="IPR006530">
    <property type="entry name" value="YD"/>
</dbReference>
<evidence type="ECO:0000256" key="32">
    <source>
        <dbReference type="ARBA" id="ARBA00081436"/>
    </source>
</evidence>
<evidence type="ECO:0000256" key="4">
    <source>
        <dbReference type="ARBA" id="ARBA00004552"/>
    </source>
</evidence>
<dbReference type="Pfam" id="PF06484">
    <property type="entry name" value="Ten_N"/>
    <property type="match status" value="1"/>
</dbReference>
<evidence type="ECO:0000256" key="2">
    <source>
        <dbReference type="ARBA" id="ARBA00004322"/>
    </source>
</evidence>
<evidence type="ECO:0000259" key="39">
    <source>
        <dbReference type="PROSITE" id="PS51361"/>
    </source>
</evidence>
<dbReference type="Pfam" id="PF25021">
    <property type="entry name" value="TEN_NHL"/>
    <property type="match status" value="1"/>
</dbReference>
<dbReference type="GO" id="GO:0045211">
    <property type="term" value="C:postsynaptic membrane"/>
    <property type="evidence" value="ECO:0007669"/>
    <property type="project" value="UniProtKB-SubCell"/>
</dbReference>
<dbReference type="GO" id="GO:0042803">
    <property type="term" value="F:protein homodimerization activity"/>
    <property type="evidence" value="ECO:0007669"/>
    <property type="project" value="TreeGrafter"/>
</dbReference>
<evidence type="ECO:0000256" key="15">
    <source>
        <dbReference type="ARBA" id="ARBA00022889"/>
    </source>
</evidence>
<accession>A0A8C2JFK6</accession>
<comment type="function">
    <text evidence="34">Involved in neural development, regulating the establishment of proper connectivity within the nervous system. Acts as a ligand of the ADGRL1 and ADGRL3 receptors that are expressed at the surface of adjacent cells. Promotes the formation of filopodia and enlarged growth cone in neuronal cells. Mediates axon guidance and homophilic and heterophilic cell-cell adhesion. May function as a cellular signal transducer.</text>
</comment>
<name>A0A8C2JFK6_CYPCA</name>
<keyword evidence="20 37" id="KW-0472">Membrane</keyword>
<keyword evidence="13" id="KW-0677">Repeat</keyword>
<dbReference type="Pfam" id="PF25020">
    <property type="entry name" value="TTR_TEN1-4"/>
    <property type="match status" value="1"/>
</dbReference>
<evidence type="ECO:0000256" key="9">
    <source>
        <dbReference type="ARBA" id="ARBA00022491"/>
    </source>
</evidence>
<dbReference type="InterPro" id="IPR056820">
    <property type="entry name" value="TEN_TTR-like"/>
</dbReference>
<comment type="caution">
    <text evidence="35">Lacks conserved residue(s) required for the propagation of feature annotation.</text>
</comment>
<dbReference type="InterPro" id="IPR011042">
    <property type="entry name" value="6-blade_b-propeller_TolB-like"/>
</dbReference>
<keyword evidence="10 35" id="KW-0245">EGF-like domain</keyword>
<evidence type="ECO:0000256" key="3">
    <source>
        <dbReference type="ARBA" id="ARBA00004486"/>
    </source>
</evidence>
<evidence type="ECO:0000256" key="36">
    <source>
        <dbReference type="SAM" id="MobiDB-lite"/>
    </source>
</evidence>
<dbReference type="GO" id="GO:0050839">
    <property type="term" value="F:cell adhesion molecule binding"/>
    <property type="evidence" value="ECO:0007669"/>
    <property type="project" value="TreeGrafter"/>
</dbReference>
<feature type="domain" description="EGF-like" evidence="38">
    <location>
        <begin position="731"/>
        <end position="766"/>
    </location>
</feature>
<reference evidence="40" key="1">
    <citation type="submission" date="2025-08" db="UniProtKB">
        <authorList>
            <consortium name="Ensembl"/>
        </authorList>
    </citation>
    <scope>IDENTIFICATION</scope>
</reference>
<keyword evidence="19" id="KW-0333">Golgi apparatus</keyword>
<proteinExistence type="inferred from homology"/>
<dbReference type="GO" id="GO:0016605">
    <property type="term" value="C:PML body"/>
    <property type="evidence" value="ECO:0007669"/>
    <property type="project" value="UniProtKB-SubCell"/>
</dbReference>
<comment type="function">
    <text evidence="29">Induces gene transcription inhibition.</text>
</comment>
<protein>
    <recommendedName>
        <fullName evidence="30">Teneurin-2</fullName>
    </recommendedName>
    <alternativeName>
        <fullName evidence="32">Protein Odd Oz/ten-m homolog 2</fullName>
    </alternativeName>
    <alternativeName>
        <fullName evidence="31">Tenascin-M2</fullName>
    </alternativeName>
    <alternativeName>
        <fullName evidence="33">Teneurin transmembrane protein 2</fullName>
    </alternativeName>
</protein>
<dbReference type="InterPro" id="IPR056823">
    <property type="entry name" value="TEN-like_YD-shell"/>
</dbReference>
<feature type="disulfide bond" evidence="35">
    <location>
        <begin position="756"/>
        <end position="765"/>
    </location>
</feature>
<dbReference type="GO" id="GO:0005783">
    <property type="term" value="C:endoplasmic reticulum"/>
    <property type="evidence" value="ECO:0007669"/>
    <property type="project" value="UniProtKB-SubCell"/>
</dbReference>
<evidence type="ECO:0000256" key="14">
    <source>
        <dbReference type="ARBA" id="ARBA00022824"/>
    </source>
</evidence>
<evidence type="ECO:0000256" key="22">
    <source>
        <dbReference type="ARBA" id="ARBA00023163"/>
    </source>
</evidence>
<evidence type="ECO:0000256" key="6">
    <source>
        <dbReference type="ARBA" id="ARBA00004624"/>
    </source>
</evidence>
<dbReference type="PROSITE" id="PS01186">
    <property type="entry name" value="EGF_2"/>
    <property type="match status" value="4"/>
</dbReference>
<dbReference type="PROSITE" id="PS50026">
    <property type="entry name" value="EGF_3"/>
    <property type="match status" value="2"/>
</dbReference>
<dbReference type="InterPro" id="IPR028916">
    <property type="entry name" value="Tox-GHH_dom"/>
</dbReference>
<dbReference type="GO" id="GO:0046982">
    <property type="term" value="F:protein heterodimerization activity"/>
    <property type="evidence" value="ECO:0007669"/>
    <property type="project" value="TreeGrafter"/>
</dbReference>
<keyword evidence="26" id="KW-0966">Cell projection</keyword>
<evidence type="ECO:0000256" key="13">
    <source>
        <dbReference type="ARBA" id="ARBA00022737"/>
    </source>
</evidence>
<dbReference type="Proteomes" id="UP000694701">
    <property type="component" value="Unplaced"/>
</dbReference>
<comment type="similarity">
    <text evidence="7">Belongs to the tenascin family. Teneurin subfamily.</text>
</comment>
<dbReference type="Pfam" id="PF25024">
    <property type="entry name" value="EGF_TEN"/>
    <property type="match status" value="1"/>
</dbReference>
<evidence type="ECO:0000256" key="28">
    <source>
        <dbReference type="ARBA" id="ARBA00046300"/>
    </source>
</evidence>
<dbReference type="InterPro" id="IPR009471">
    <property type="entry name" value="Ten_N"/>
</dbReference>
<keyword evidence="12 37" id="KW-0812">Transmembrane</keyword>
<dbReference type="GO" id="GO:0007157">
    <property type="term" value="P:heterophilic cell-cell adhesion via plasma membrane cell adhesion molecules"/>
    <property type="evidence" value="ECO:0007669"/>
    <property type="project" value="TreeGrafter"/>
</dbReference>
<keyword evidence="23" id="KW-0325">Glycoprotein</keyword>
<evidence type="ECO:0000256" key="21">
    <source>
        <dbReference type="ARBA" id="ARBA00023157"/>
    </source>
</evidence>
<evidence type="ECO:0000256" key="8">
    <source>
        <dbReference type="ARBA" id="ARBA00022475"/>
    </source>
</evidence>
<evidence type="ECO:0000256" key="24">
    <source>
        <dbReference type="ARBA" id="ARBA00023242"/>
    </source>
</evidence>
<keyword evidence="11" id="KW-0165">Cleavage on pair of basic residues</keyword>
<feature type="domain" description="EGF-like" evidence="38">
    <location>
        <begin position="499"/>
        <end position="530"/>
    </location>
</feature>
<evidence type="ECO:0000259" key="38">
    <source>
        <dbReference type="PROSITE" id="PS50026"/>
    </source>
</evidence>
<feature type="domain" description="Teneurin N-terminal" evidence="39">
    <location>
        <begin position="1"/>
        <end position="302"/>
    </location>
</feature>
<evidence type="ECO:0000256" key="30">
    <source>
        <dbReference type="ARBA" id="ARBA00068165"/>
    </source>
</evidence>
<dbReference type="PROSITE" id="PS00022">
    <property type="entry name" value="EGF_1"/>
    <property type="match status" value="5"/>
</dbReference>
<comment type="subcellular location">
    <subcellularLocation>
        <location evidence="4">Cell projection</location>
        <location evidence="4">Dendritic spine</location>
    </subcellularLocation>
    <subcellularLocation>
        <location evidence="3">Cell projection</location>
        <location evidence="3">Filopodium</location>
    </subcellularLocation>
    <subcellularLocation>
        <location evidence="6">Cell projection</location>
        <location evidence="6">Growth cone</location>
    </subcellularLocation>
    <subcellularLocation>
        <location evidence="1">Endoplasmic reticulum</location>
    </subcellularLocation>
    <subcellularLocation>
        <location evidence="5">Golgi apparatus</location>
    </subcellularLocation>
    <subcellularLocation>
        <location evidence="2">Nucleus</location>
        <location evidence="2">PML body</location>
    </subcellularLocation>
    <subcellularLocation>
        <location evidence="27">Postsynaptic cell membrane</location>
        <topology evidence="27">Single-pass membrane protein</topology>
    </subcellularLocation>
    <subcellularLocation>
        <location evidence="28">Presynaptic cell membrane</location>
        <topology evidence="28">Single-pass membrane protein</topology>
    </subcellularLocation>
</comment>
<organism evidence="40 41">
    <name type="scientific">Cyprinus carpio</name>
    <name type="common">Common carp</name>
    <dbReference type="NCBI Taxonomy" id="7962"/>
    <lineage>
        <taxon>Eukaryota</taxon>
        <taxon>Metazoa</taxon>
        <taxon>Chordata</taxon>
        <taxon>Craniata</taxon>
        <taxon>Vertebrata</taxon>
        <taxon>Euteleostomi</taxon>
        <taxon>Actinopterygii</taxon>
        <taxon>Neopterygii</taxon>
        <taxon>Teleostei</taxon>
        <taxon>Ostariophysi</taxon>
        <taxon>Cypriniformes</taxon>
        <taxon>Cyprinidae</taxon>
        <taxon>Cyprininae</taxon>
        <taxon>Cyprinus</taxon>
    </lineage>
</organism>
<dbReference type="SUPFAM" id="SSF57196">
    <property type="entry name" value="EGF/Laminin"/>
    <property type="match status" value="1"/>
</dbReference>
<dbReference type="Pfam" id="PF25023">
    <property type="entry name" value="TEN_YD-shell"/>
    <property type="match status" value="1"/>
</dbReference>
<dbReference type="InterPro" id="IPR056822">
    <property type="entry name" value="TEN_NHL"/>
</dbReference>
<keyword evidence="21 35" id="KW-1015">Disulfide bond</keyword>
<sequence>MDLKDRRQRSLTQGQCRTDLHYATSSQYSENSHIMSQKSYSYSKTLEAYQQDAHLHYGRGVAELVHQETEEYVRQGSFALADLGMCEPPPSSTVYCSDISLLQDRYGLNAGSDADSDPEGVMTPERAVQLWSGQPLKSRHSSCLSSPDHSILTLTDSENEHKTEEESGASSHHSQTSLRPPLPPPHNHHQSSANSLNRNNQASRRNPQSHAPTAAPPDGPSAPQSVQLQDSWALNSSVPLDARHFLFKTPSGSTPLFSSSSPGYPLTGGTVYSPPPRLLPRNTFSRSSFKLKKPSKYCSWKCAAVSAIAAAVLLAVLLSYVIVLNLLGLNWRLKPTEGHLVNTGLSMSIPGIGDVATVPSGGRGKSKKLNSSINSGELELGQRVSQDVPPGVFWRSLLHLRQPHFLKFNISLGKDALFGVYMRKGLPPSHAQYDYMERLDGKEKWSVIESPRERRSIQTVVQNEAIFVQYLDPGTWHLAFYNDGKEKEPISFSTVALDSVEECPQNCHGNGECMSGACHCFPGFHGTDCSKVACPVLCSGNGQYSKGVCMCYSGWKGLECDVPQGQCIDPSCGGHGTCTQGSCTCEAGYRGESCEEVDCLDPTCSGHGSCVSGQCHCKLGWSGPLCDVSRAQCPDQCNGHGAYSPDTGLCSCDPNWMGPDCSTEVCSADCGSHGVCVGGVCHCEEGWTGTSCDQKLCNPQCVKHGTCRDGKCQCEQGWNGEHCTIVEKLISVYGCPGLCNGNGQCIMGQNSWHCECHTGWRGPGCSVAMETSCNDNKDNEGDGLVDCMDPDCCTQSSCVTNPLCRGSRDPLQVIQQSQSEVQKVPSFYDRIKMLVGKDSTHIIPGINPFNASLASLIRGQVLTSDGTPLVGVNVTFVKYPHYGHTMTRQDGTFDLVANGGGSLTLRFERAPFLSQERTVWLPWNRFYAMDTVVLQTQEKTPARCDLSGFVRPDPLVLPSPLSSFFSSNPSEKHILPESQVLHEQVEIPGTGLKLCYLSSRTSGYLSLLKVILTPALVPLSLAKVHLMVAVEGHLLQKWFHASPNLAYMYIWDKTDAYRQRVHGLTEALVSVGYEYETCPSQILWEKRTAVLQGYELNPSNLGSWSLDKHHMLNVRSGILHKGSGENIFLSQQQPPIINSIMGNGRRRSISCPSCSGMAEGNKLLAPIAVACDGEGNLYVGDLNFVRRVYPSLNTTAVLELRNKDLRHSNSPSHKYYLAVDPVSGSLFLSDTNSRQIYRVRSLNGARPLLDNAQVVAGTGEQCVPFDEARCGDGGKAMEATLMSPRGVALDKNGLMYFVDATMIRKVDQNGIISTLIKTNDLTAVRPLSCDSSMDVSQVRLEWPTDLAINPMDNSLYVLENNIILRISENHQVSIIAGRPMHCQVPGIDYSLSKLAIHSALESATAITISHTGVLYIAETDEKRINRIRQVSTSGEISLLAGAASECDCKNDVNCNCFSGDEGYAADASLNCPASLAVSPDGTLYIADLNNIRVRSVRSNRPNATASGQYEVGSSLEQELYVFGPDGLHRQTVSLITGLALYNFTYGLDGELAAITDASNNTLRVRREASGSIRLVLLPENQVVTLGMDPAGSLRSVSALSQEVAQLGYYTNTELLASKSDETGWTNFYNYDSEGRLTNVTYPTGVVTSLHREMEETINIDMESSNRDDDVTVITNLSSVEVSYTVVQDQVRDNYQLYHNGTLRVSYANGMGISFHTEPHIIAGSVSPTIGRRNITLPTDSGLNSIEWRMRKELSKGKVTVFGRKLRVHSRNLLSIDYDRNTRTEKIYDDHRKFTLRIIYDAQGRPATWLPSSSLALVNVSYSPTGRLVGLQRGSMSEKSEFDTFGRILSRTFVDGKVWSFSYMDKSMVLLLQQSQKQYVFDFDTAGRLTAVTMPSMARHIMATHVSVGYIRNTYNPPESNATIIHDFSEDGHPRATFYLGTGRRVLYKYGKLGKLSEVLYDATAVTFGYDETTGVLKMVNLQSGGFSCTIRYRKLGPLVDKQMYRFSEEGMVNARFDYTYHDNSFRVASIKPVIGETPLPVDLYRYDEISGKVEHFGKFGIIYYDINQIITTAVMTLSKHFDTHGRIKEVQYEIFRSLMYWMTVQYDSMGRVIKRELKIGPYANTTQYRYEYDGDGQLVGVKVDDWSTWRYSYDLNGNLHLLNPGNSARLLPLRYDLRDRITRLGDMQYHLDEDGVLAQRGSDIFEYNSKGLLERAYSRIAGGWSVRYHYDGLGRRVSRRTNEGEHQQYFYADLNYPTRVTHVYNHSRAEITSFYYDLQGHLFAMEVSGGEEYYIASDNVGTPLLVKYFFFSLFCLADVKSWLVMFGFQLSNIIPGFPRHSLYFVDPPYEVLASQDSDNTQLFTGVQHSVDRHNQAFMVLEGRRLNKQRRTKRDKPGYWFGTSMPIVGKGMMLAIRDGHVLTDLSSSASEDSRKISQILSNAIYLDGAHYTIDGWDCHFFVKLGLADSDLLALGLSSGHKTLESGINMTVSGRSRRGVTIEIHSTKLTYSIRYGLSAEVLEKERSRLLEQAHQRALSGAWAREQQQVREGREGGRVWAENEKQQLLAMGKVTGYEGYYVLPVEQYPELADSSANIQFLKQNEMGRR</sequence>
<feature type="disulfide bond" evidence="35">
    <location>
        <begin position="503"/>
        <end position="513"/>
    </location>
</feature>
<evidence type="ECO:0000256" key="11">
    <source>
        <dbReference type="ARBA" id="ARBA00022685"/>
    </source>
</evidence>
<dbReference type="PANTHER" id="PTHR11219">
    <property type="entry name" value="TENEURIN AND N-ACETYLGLUCOSAMINE-1-PHOSPHODIESTER ALPHA-N-ACETYLGLUCOSAMINIDASE"/>
    <property type="match status" value="1"/>
</dbReference>
<keyword evidence="9" id="KW-0678">Repressor</keyword>
<feature type="disulfide bond" evidence="35">
    <location>
        <begin position="735"/>
        <end position="745"/>
    </location>
</feature>
<dbReference type="SUPFAM" id="SSF49464">
    <property type="entry name" value="Carboxypeptidase regulatory domain-like"/>
    <property type="match status" value="1"/>
</dbReference>
<dbReference type="Ensembl" id="ENSCCRT00020103180.1">
    <property type="protein sequence ID" value="ENSCCRP00020094427.1"/>
    <property type="gene ID" value="ENSCCRG00020042327.1"/>
</dbReference>
<dbReference type="InterPro" id="IPR057627">
    <property type="entry name" value="FN-plug_TEN1-4"/>
</dbReference>
<dbReference type="FunFam" id="2.10.25.10:FF:000013">
    <property type="entry name" value="Teneurin transmembrane protein 4"/>
    <property type="match status" value="1"/>
</dbReference>
<dbReference type="FunFam" id="2.10.25.10:FF:000026">
    <property type="entry name" value="Teneurin transmembrane protein 2"/>
    <property type="match status" value="1"/>
</dbReference>
<dbReference type="InterPro" id="IPR051216">
    <property type="entry name" value="Teneurin"/>
</dbReference>
<dbReference type="Pfam" id="PF15636">
    <property type="entry name" value="Tox-GHH"/>
    <property type="match status" value="1"/>
</dbReference>
<dbReference type="FunFam" id="2.10.25.10:FF:000474">
    <property type="entry name" value="Teneurin transmembrane protein 2"/>
    <property type="match status" value="1"/>
</dbReference>
<dbReference type="NCBIfam" id="TIGR01643">
    <property type="entry name" value="YD_repeat_2x"/>
    <property type="match status" value="2"/>
</dbReference>
<feature type="compositionally biased region" description="Polar residues" evidence="36">
    <location>
        <begin position="168"/>
        <end position="178"/>
    </location>
</feature>
<dbReference type="InterPro" id="IPR000742">
    <property type="entry name" value="EGF"/>
</dbReference>
<dbReference type="PROSITE" id="PS51361">
    <property type="entry name" value="TENEURIN_N"/>
    <property type="match status" value="1"/>
</dbReference>
<dbReference type="SMART" id="SM00181">
    <property type="entry name" value="EGF"/>
    <property type="match status" value="8"/>
</dbReference>
<evidence type="ECO:0000256" key="5">
    <source>
        <dbReference type="ARBA" id="ARBA00004555"/>
    </source>
</evidence>
<keyword evidence="22" id="KW-0804">Transcription</keyword>
<dbReference type="FunFam" id="2.120.10.30:FF:000061">
    <property type="entry name" value="teneurin-2 isoform X1"/>
    <property type="match status" value="1"/>
</dbReference>
<evidence type="ECO:0000256" key="34">
    <source>
        <dbReference type="ARBA" id="ARBA00093288"/>
    </source>
</evidence>
<dbReference type="GO" id="GO:0030175">
    <property type="term" value="C:filopodium"/>
    <property type="evidence" value="ECO:0007669"/>
    <property type="project" value="UniProtKB-SubCell"/>
</dbReference>
<keyword evidence="15" id="KW-0130">Cell adhesion</keyword>
<keyword evidence="8" id="KW-1003">Cell membrane</keyword>
<evidence type="ECO:0000256" key="17">
    <source>
        <dbReference type="ARBA" id="ARBA00023015"/>
    </source>
</evidence>
<dbReference type="FunFam" id="2.10.25.10:FF:000016">
    <property type="entry name" value="Teneurin transmembrane protein 2"/>
    <property type="match status" value="1"/>
</dbReference>
<dbReference type="GO" id="GO:0007165">
    <property type="term" value="P:signal transduction"/>
    <property type="evidence" value="ECO:0007669"/>
    <property type="project" value="InterPro"/>
</dbReference>
<dbReference type="SUPFAM" id="SSF101898">
    <property type="entry name" value="NHL repeat"/>
    <property type="match status" value="2"/>
</dbReference>